<gene>
    <name evidence="3" type="ORF">H7344_15525</name>
</gene>
<dbReference type="RefSeq" id="WP_186346916.1">
    <property type="nucleotide sequence ID" value="NZ_BMMR01000002.1"/>
</dbReference>
<reference evidence="3 4" key="1">
    <citation type="submission" date="2020-08" db="EMBL/GenBank/DDBJ databases">
        <title>novel species in genus Nocardioides.</title>
        <authorList>
            <person name="Zhang G."/>
        </authorList>
    </citation>
    <scope>NUCLEOTIDE SEQUENCE [LARGE SCALE GENOMIC DNA]</scope>
    <source>
        <strain evidence="3 4">SC8A-24</strain>
    </source>
</reference>
<feature type="region of interest" description="Disordered" evidence="2">
    <location>
        <begin position="107"/>
        <end position="139"/>
    </location>
</feature>
<keyword evidence="1" id="KW-0175">Coiled coil</keyword>
<evidence type="ECO:0000256" key="1">
    <source>
        <dbReference type="SAM" id="Coils"/>
    </source>
</evidence>
<proteinExistence type="predicted"/>
<comment type="caution">
    <text evidence="3">The sequence shown here is derived from an EMBL/GenBank/DDBJ whole genome shotgun (WGS) entry which is preliminary data.</text>
</comment>
<evidence type="ECO:0008006" key="5">
    <source>
        <dbReference type="Google" id="ProtNLM"/>
    </source>
</evidence>
<evidence type="ECO:0000313" key="4">
    <source>
        <dbReference type="Proteomes" id="UP000604001"/>
    </source>
</evidence>
<dbReference type="EMBL" id="JACMYC010000010">
    <property type="protein sequence ID" value="MBC2961709.1"/>
    <property type="molecule type" value="Genomic_DNA"/>
</dbReference>
<sequence>MYGDTDVMRRRVDQLREQATDLRQLADQLVARTEGTGWTGRAAASLSDRVRERAARLREAAAGHDRAADSLQAHLQEVDRVKDAIAQRERKALGLVTDARARVARVESQAAADPAGVTRTADPGDQQLAAFDPPPPGHRDWLGVHLPGL</sequence>
<keyword evidence="4" id="KW-1185">Reference proteome</keyword>
<name>A0ABR6UB86_9ACTN</name>
<accession>A0ABR6UB86</accession>
<feature type="coiled-coil region" evidence="1">
    <location>
        <begin position="5"/>
        <end position="32"/>
    </location>
</feature>
<evidence type="ECO:0000313" key="3">
    <source>
        <dbReference type="EMBL" id="MBC2961709.1"/>
    </source>
</evidence>
<dbReference type="Proteomes" id="UP000604001">
    <property type="component" value="Unassembled WGS sequence"/>
</dbReference>
<organism evidence="3 4">
    <name type="scientific">Nocardioides deserti</name>
    <dbReference type="NCBI Taxonomy" id="1588644"/>
    <lineage>
        <taxon>Bacteria</taxon>
        <taxon>Bacillati</taxon>
        <taxon>Actinomycetota</taxon>
        <taxon>Actinomycetes</taxon>
        <taxon>Propionibacteriales</taxon>
        <taxon>Nocardioidaceae</taxon>
        <taxon>Nocardioides</taxon>
    </lineage>
</organism>
<protein>
    <recommendedName>
        <fullName evidence="5">WXG100 family type VII secretion target</fullName>
    </recommendedName>
</protein>
<evidence type="ECO:0000256" key="2">
    <source>
        <dbReference type="SAM" id="MobiDB-lite"/>
    </source>
</evidence>